<name>U4KZC0_PYROM</name>
<keyword evidence="2" id="KW-1185">Reference proteome</keyword>
<accession>U4KZC0</accession>
<dbReference type="Proteomes" id="UP000018144">
    <property type="component" value="Unassembled WGS sequence"/>
</dbReference>
<organism evidence="1 2">
    <name type="scientific">Pyronema omphalodes (strain CBS 100304)</name>
    <name type="common">Pyronema confluens</name>
    <dbReference type="NCBI Taxonomy" id="1076935"/>
    <lineage>
        <taxon>Eukaryota</taxon>
        <taxon>Fungi</taxon>
        <taxon>Dikarya</taxon>
        <taxon>Ascomycota</taxon>
        <taxon>Pezizomycotina</taxon>
        <taxon>Pezizomycetes</taxon>
        <taxon>Pezizales</taxon>
        <taxon>Pyronemataceae</taxon>
        <taxon>Pyronema</taxon>
    </lineage>
</organism>
<dbReference type="AlphaFoldDB" id="U4KZC0"/>
<reference evidence="1 2" key="1">
    <citation type="journal article" date="2013" name="PLoS Genet.">
        <title>The genome and development-dependent transcriptomes of Pyronema confluens: a window into fungal evolution.</title>
        <authorList>
            <person name="Traeger S."/>
            <person name="Altegoer F."/>
            <person name="Freitag M."/>
            <person name="Gabaldon T."/>
            <person name="Kempken F."/>
            <person name="Kumar A."/>
            <person name="Marcet-Houben M."/>
            <person name="Poggeler S."/>
            <person name="Stajich J.E."/>
            <person name="Nowrousian M."/>
        </authorList>
    </citation>
    <scope>NUCLEOTIDE SEQUENCE [LARGE SCALE GENOMIC DNA]</scope>
    <source>
        <strain evidence="2">CBS 100304</strain>
        <tissue evidence="1">Vegetative mycelium</tissue>
    </source>
</reference>
<gene>
    <name evidence="1" type="ORF">PCON_04508</name>
</gene>
<dbReference type="EMBL" id="HF935229">
    <property type="protein sequence ID" value="CCX05019.1"/>
    <property type="molecule type" value="Genomic_DNA"/>
</dbReference>
<evidence type="ECO:0000313" key="1">
    <source>
        <dbReference type="EMBL" id="CCX05019.1"/>
    </source>
</evidence>
<sequence>MKLQGATLLIGFATCFATLASLLHSSEAYIRVDGRYIPFLHTLLLLKR</sequence>
<evidence type="ECO:0000313" key="2">
    <source>
        <dbReference type="Proteomes" id="UP000018144"/>
    </source>
</evidence>
<protein>
    <submittedName>
        <fullName evidence="1">Uncharacterized protein</fullName>
    </submittedName>
</protein>
<proteinExistence type="predicted"/>